<dbReference type="Proteomes" id="UP001152798">
    <property type="component" value="Chromosome 1"/>
</dbReference>
<name>A0A9P0E6I2_NEZVI</name>
<sequence>MAKLETCRSTNGNAAVLEECSKWKRRASVSGLCSRDDRCSEMTGLTEVNQLTDNYIITGLDRVAIQLLCFLTGYRERESRNERAKTKGTVAEDYNRGTTQHLMRSAPLSRVDSASSFSLPPLLEGL</sequence>
<reference evidence="2" key="1">
    <citation type="submission" date="2022-01" db="EMBL/GenBank/DDBJ databases">
        <authorList>
            <person name="King R."/>
        </authorList>
    </citation>
    <scope>NUCLEOTIDE SEQUENCE</scope>
</reference>
<proteinExistence type="predicted"/>
<protein>
    <submittedName>
        <fullName evidence="2">Uncharacterized protein</fullName>
    </submittedName>
</protein>
<dbReference type="AlphaFoldDB" id="A0A9P0E6I2"/>
<evidence type="ECO:0000256" key="1">
    <source>
        <dbReference type="SAM" id="MobiDB-lite"/>
    </source>
</evidence>
<evidence type="ECO:0000313" key="3">
    <source>
        <dbReference type="Proteomes" id="UP001152798"/>
    </source>
</evidence>
<dbReference type="EMBL" id="OV725077">
    <property type="protein sequence ID" value="CAH1389329.1"/>
    <property type="molecule type" value="Genomic_DNA"/>
</dbReference>
<keyword evidence="3" id="KW-1185">Reference proteome</keyword>
<accession>A0A9P0E6I2</accession>
<gene>
    <name evidence="2" type="ORF">NEZAVI_LOCUS752</name>
</gene>
<evidence type="ECO:0000313" key="2">
    <source>
        <dbReference type="EMBL" id="CAH1389329.1"/>
    </source>
</evidence>
<organism evidence="2 3">
    <name type="scientific">Nezara viridula</name>
    <name type="common">Southern green stink bug</name>
    <name type="synonym">Cimex viridulus</name>
    <dbReference type="NCBI Taxonomy" id="85310"/>
    <lineage>
        <taxon>Eukaryota</taxon>
        <taxon>Metazoa</taxon>
        <taxon>Ecdysozoa</taxon>
        <taxon>Arthropoda</taxon>
        <taxon>Hexapoda</taxon>
        <taxon>Insecta</taxon>
        <taxon>Pterygota</taxon>
        <taxon>Neoptera</taxon>
        <taxon>Paraneoptera</taxon>
        <taxon>Hemiptera</taxon>
        <taxon>Heteroptera</taxon>
        <taxon>Panheteroptera</taxon>
        <taxon>Pentatomomorpha</taxon>
        <taxon>Pentatomoidea</taxon>
        <taxon>Pentatomidae</taxon>
        <taxon>Pentatominae</taxon>
        <taxon>Nezara</taxon>
    </lineage>
</organism>
<feature type="region of interest" description="Disordered" evidence="1">
    <location>
        <begin position="81"/>
        <end position="107"/>
    </location>
</feature>